<dbReference type="OMA" id="WANECRA"/>
<protein>
    <submittedName>
        <fullName evidence="2">Uncharacterized protein</fullName>
    </submittedName>
</protein>
<organism evidence="2">
    <name type="scientific">Absidia glauca</name>
    <name type="common">Pin mould</name>
    <dbReference type="NCBI Taxonomy" id="4829"/>
    <lineage>
        <taxon>Eukaryota</taxon>
        <taxon>Fungi</taxon>
        <taxon>Fungi incertae sedis</taxon>
        <taxon>Mucoromycota</taxon>
        <taxon>Mucoromycotina</taxon>
        <taxon>Mucoromycetes</taxon>
        <taxon>Mucorales</taxon>
        <taxon>Cunninghamellaceae</taxon>
        <taxon>Absidia</taxon>
    </lineage>
</organism>
<evidence type="ECO:0000313" key="3">
    <source>
        <dbReference type="Proteomes" id="UP000078561"/>
    </source>
</evidence>
<sequence>MQSSAYDMNTHYRGANKRASTTTFALAKFLATTGPQEYPGHNRVHPYDVYYSPKQPNLFDRLRKKTSLANTKLMQPRPLFPEKEAMPSNSDFLAPDDWRHRRNTAPMGKSSPTLLHRKHIPLIHDSNQPNPFYDATVEEEEDSVPCFPTPPASSVDEPPADKTPPRRHVQVQTDDIKGKECERCSQRQRQDRRASCPAILASGAKQAKKKDLMGHEATVLLGLIDQLKHQLAQEQQSRKRLEQAIQSQWAAAQELVE</sequence>
<evidence type="ECO:0000313" key="2">
    <source>
        <dbReference type="EMBL" id="SAM01080.1"/>
    </source>
</evidence>
<evidence type="ECO:0000256" key="1">
    <source>
        <dbReference type="SAM" id="MobiDB-lite"/>
    </source>
</evidence>
<dbReference type="OrthoDB" id="10537122at2759"/>
<accession>A0A163KWR8</accession>
<dbReference type="InParanoid" id="A0A163KWR8"/>
<feature type="region of interest" description="Disordered" evidence="1">
    <location>
        <begin position="138"/>
        <end position="174"/>
    </location>
</feature>
<proteinExistence type="predicted"/>
<dbReference type="AlphaFoldDB" id="A0A163KWR8"/>
<keyword evidence="3" id="KW-1185">Reference proteome</keyword>
<dbReference type="Proteomes" id="UP000078561">
    <property type="component" value="Unassembled WGS sequence"/>
</dbReference>
<dbReference type="EMBL" id="LT553503">
    <property type="protein sequence ID" value="SAM01080.1"/>
    <property type="molecule type" value="Genomic_DNA"/>
</dbReference>
<reference evidence="2" key="1">
    <citation type="submission" date="2016-04" db="EMBL/GenBank/DDBJ databases">
        <authorList>
            <person name="Evans L.H."/>
            <person name="Alamgir A."/>
            <person name="Owens N."/>
            <person name="Weber N.D."/>
            <person name="Virtaneva K."/>
            <person name="Barbian K."/>
            <person name="Babar A."/>
            <person name="Rosenke K."/>
        </authorList>
    </citation>
    <scope>NUCLEOTIDE SEQUENCE [LARGE SCALE GENOMIC DNA]</scope>
    <source>
        <strain evidence="2">CBS 101.48</strain>
    </source>
</reference>
<gene>
    <name evidence="2" type="primary">ABSGL_06817.1 scaffold 8678</name>
</gene>
<name>A0A163KWR8_ABSGL</name>